<keyword evidence="1" id="KW-0732">Signal</keyword>
<name>A0A937D370_9BURK</name>
<dbReference type="PANTHER" id="PTHR35272">
    <property type="entry name" value="THIOL:DISULFIDE INTERCHANGE PROTEIN DSBC-RELATED"/>
    <property type="match status" value="1"/>
</dbReference>
<dbReference type="RefSeq" id="WP_201683506.1">
    <property type="nucleotide sequence ID" value="NZ_JAEQNA010000002.1"/>
</dbReference>
<dbReference type="Proteomes" id="UP000613011">
    <property type="component" value="Unassembled WGS sequence"/>
</dbReference>
<reference evidence="3" key="1">
    <citation type="submission" date="2021-01" db="EMBL/GenBank/DDBJ databases">
        <title>Ramlibacter sp. strain AW1 16S ribosomal RNA gene Genome sequencing and assembly.</title>
        <authorList>
            <person name="Kang M."/>
        </authorList>
    </citation>
    <scope>NUCLEOTIDE SEQUENCE</scope>
    <source>
        <strain evidence="3">AW1</strain>
    </source>
</reference>
<evidence type="ECO:0000259" key="2">
    <source>
        <dbReference type="Pfam" id="PF13098"/>
    </source>
</evidence>
<dbReference type="AlphaFoldDB" id="A0A937D370"/>
<gene>
    <name evidence="3" type="ORF">JI739_08735</name>
</gene>
<proteinExistence type="predicted"/>
<feature type="domain" description="Thioredoxin-like fold" evidence="2">
    <location>
        <begin position="63"/>
        <end position="190"/>
    </location>
</feature>
<dbReference type="Pfam" id="PF13098">
    <property type="entry name" value="Thioredoxin_2"/>
    <property type="match status" value="1"/>
</dbReference>
<evidence type="ECO:0000313" key="4">
    <source>
        <dbReference type="Proteomes" id="UP000613011"/>
    </source>
</evidence>
<accession>A0A937D370</accession>
<keyword evidence="4" id="KW-1185">Reference proteome</keyword>
<comment type="caution">
    <text evidence="3">The sequence shown here is derived from an EMBL/GenBank/DDBJ whole genome shotgun (WGS) entry which is preliminary data.</text>
</comment>
<dbReference type="InterPro" id="IPR012336">
    <property type="entry name" value="Thioredoxin-like_fold"/>
</dbReference>
<dbReference type="InterPro" id="IPR051470">
    <property type="entry name" value="Thiol:disulfide_interchange"/>
</dbReference>
<sequence>MNTLTRLLSAVLVCAGLAACSDRPSPTAAGDKPAAAAAQPVSIQAIAAEAKGFTVGSEMNVRRVFVFFDPQCPHCAALWQSAKPLRSQARFIWIPVGLMNPNSTLQGATLLASPNPVEAMDRHEASLSAKQGGIPAGDNIDAQKAAVAANTALMNRYGFGSVPTIVANHAVSGELVVREGSLPTAALANALGLQVPQ</sequence>
<dbReference type="PROSITE" id="PS51257">
    <property type="entry name" value="PROKAR_LIPOPROTEIN"/>
    <property type="match status" value="1"/>
</dbReference>
<dbReference type="InterPro" id="IPR036249">
    <property type="entry name" value="Thioredoxin-like_sf"/>
</dbReference>
<feature type="signal peptide" evidence="1">
    <location>
        <begin position="1"/>
        <end position="18"/>
    </location>
</feature>
<evidence type="ECO:0000256" key="1">
    <source>
        <dbReference type="SAM" id="SignalP"/>
    </source>
</evidence>
<dbReference type="Gene3D" id="3.40.30.10">
    <property type="entry name" value="Glutaredoxin"/>
    <property type="match status" value="1"/>
</dbReference>
<dbReference type="EMBL" id="JAEQNA010000002">
    <property type="protein sequence ID" value="MBL0420425.1"/>
    <property type="molecule type" value="Genomic_DNA"/>
</dbReference>
<dbReference type="PANTHER" id="PTHR35272:SF4">
    <property type="entry name" value="THIOL:DISULFIDE INTERCHANGE PROTEIN DSBG"/>
    <property type="match status" value="1"/>
</dbReference>
<dbReference type="SUPFAM" id="SSF52833">
    <property type="entry name" value="Thioredoxin-like"/>
    <property type="match status" value="1"/>
</dbReference>
<organism evidence="3 4">
    <name type="scientific">Ramlibacter aurantiacus</name>
    <dbReference type="NCBI Taxonomy" id="2801330"/>
    <lineage>
        <taxon>Bacteria</taxon>
        <taxon>Pseudomonadati</taxon>
        <taxon>Pseudomonadota</taxon>
        <taxon>Betaproteobacteria</taxon>
        <taxon>Burkholderiales</taxon>
        <taxon>Comamonadaceae</taxon>
        <taxon>Ramlibacter</taxon>
    </lineage>
</organism>
<protein>
    <submittedName>
        <fullName evidence="3">Thioredoxin fold domain-containing protein</fullName>
    </submittedName>
</protein>
<evidence type="ECO:0000313" key="3">
    <source>
        <dbReference type="EMBL" id="MBL0420425.1"/>
    </source>
</evidence>
<feature type="chain" id="PRO_5037197886" evidence="1">
    <location>
        <begin position="19"/>
        <end position="197"/>
    </location>
</feature>